<gene>
    <name evidence="3" type="ORF">ACFQ1G_02705</name>
</gene>
<dbReference type="GO" id="GO:0032259">
    <property type="term" value="P:methylation"/>
    <property type="evidence" value="ECO:0007669"/>
    <property type="project" value="UniProtKB-KW"/>
</dbReference>
<protein>
    <submittedName>
        <fullName evidence="3">Methyltransferase domain-containing protein</fullName>
    </submittedName>
</protein>
<dbReference type="Gene3D" id="3.40.50.150">
    <property type="entry name" value="Vaccinia Virus protein VP39"/>
    <property type="match status" value="1"/>
</dbReference>
<dbReference type="RefSeq" id="WP_380736734.1">
    <property type="nucleotide sequence ID" value="NZ_JBHTJP010000032.1"/>
</dbReference>
<dbReference type="InterPro" id="IPR025714">
    <property type="entry name" value="Methyltranfer_dom"/>
</dbReference>
<feature type="domain" description="Methyltransferase" evidence="2">
    <location>
        <begin position="61"/>
        <end position="145"/>
    </location>
</feature>
<proteinExistence type="predicted"/>
<dbReference type="GO" id="GO:0008168">
    <property type="term" value="F:methyltransferase activity"/>
    <property type="evidence" value="ECO:0007669"/>
    <property type="project" value="UniProtKB-KW"/>
</dbReference>
<dbReference type="EMBL" id="JBHTJP010000032">
    <property type="protein sequence ID" value="MFD0975692.1"/>
    <property type="molecule type" value="Genomic_DNA"/>
</dbReference>
<dbReference type="Proteomes" id="UP001597100">
    <property type="component" value="Unassembled WGS sequence"/>
</dbReference>
<keyword evidence="3" id="KW-0489">Methyltransferase</keyword>
<dbReference type="SUPFAM" id="SSF53335">
    <property type="entry name" value="S-adenosyl-L-methionine-dependent methyltransferases"/>
    <property type="match status" value="1"/>
</dbReference>
<reference evidence="4" key="1">
    <citation type="journal article" date="2019" name="Int. J. Syst. Evol. Microbiol.">
        <title>The Global Catalogue of Microorganisms (GCM) 10K type strain sequencing project: providing services to taxonomists for standard genome sequencing and annotation.</title>
        <authorList>
            <consortium name="The Broad Institute Genomics Platform"/>
            <consortium name="The Broad Institute Genome Sequencing Center for Infectious Disease"/>
            <person name="Wu L."/>
            <person name="Ma J."/>
        </authorList>
    </citation>
    <scope>NUCLEOTIDE SEQUENCE [LARGE SCALE GENOMIC DNA]</scope>
    <source>
        <strain evidence="4">CCUG 60898</strain>
    </source>
</reference>
<dbReference type="PANTHER" id="PTHR43861">
    <property type="entry name" value="TRANS-ACONITATE 2-METHYLTRANSFERASE-RELATED"/>
    <property type="match status" value="1"/>
</dbReference>
<dbReference type="InterPro" id="IPR029063">
    <property type="entry name" value="SAM-dependent_MTases_sf"/>
</dbReference>
<name>A0ABW3IDJ6_9FLAO</name>
<dbReference type="Pfam" id="PF13847">
    <property type="entry name" value="Methyltransf_31"/>
    <property type="match status" value="1"/>
</dbReference>
<dbReference type="CDD" id="cd02440">
    <property type="entry name" value="AdoMet_MTases"/>
    <property type="match status" value="1"/>
</dbReference>
<comment type="caution">
    <text evidence="3">The sequence shown here is derived from an EMBL/GenBank/DDBJ whole genome shotgun (WGS) entry which is preliminary data.</text>
</comment>
<organism evidence="3 4">
    <name type="scientific">Salinimicrobium gaetbulicola</name>
    <dbReference type="NCBI Taxonomy" id="999702"/>
    <lineage>
        <taxon>Bacteria</taxon>
        <taxon>Pseudomonadati</taxon>
        <taxon>Bacteroidota</taxon>
        <taxon>Flavobacteriia</taxon>
        <taxon>Flavobacteriales</taxon>
        <taxon>Flavobacteriaceae</taxon>
        <taxon>Salinimicrobium</taxon>
    </lineage>
</organism>
<dbReference type="PANTHER" id="PTHR43861:SF3">
    <property type="entry name" value="PUTATIVE (AFU_ORTHOLOGUE AFUA_2G14390)-RELATED"/>
    <property type="match status" value="1"/>
</dbReference>
<evidence type="ECO:0000259" key="2">
    <source>
        <dbReference type="Pfam" id="PF13847"/>
    </source>
</evidence>
<keyword evidence="4" id="KW-1185">Reference proteome</keyword>
<keyword evidence="1" id="KW-0808">Transferase</keyword>
<evidence type="ECO:0000313" key="3">
    <source>
        <dbReference type="EMBL" id="MFD0975692.1"/>
    </source>
</evidence>
<accession>A0ABW3IDJ6</accession>
<sequence length="234" mass="27179">MNTKIRSSQREIMDDFELQGKELKKTLEDLDKVNKWLGGNKVTLEGVEKVLKSACYAQPVSIMDVGCGNGSLLKEVAEYGRKNGIKMRLLGIDANHHAVELARKNTIDFPEITFQALDIFSEQFRAQKVDLILCNLTLHHFTDAEIKQILRNFVKNAMMGIVINDLHRTRIAYYLFKAFCTVFIDNEIARKDGLTSILRSFKKKDLIEYGRDLNVRDQMITWKWAFRYQWILLK</sequence>
<evidence type="ECO:0000313" key="4">
    <source>
        <dbReference type="Proteomes" id="UP001597100"/>
    </source>
</evidence>
<evidence type="ECO:0000256" key="1">
    <source>
        <dbReference type="ARBA" id="ARBA00022679"/>
    </source>
</evidence>